<keyword evidence="3 6" id="KW-0564">Palmitate</keyword>
<feature type="repeat" description="TPR" evidence="7">
    <location>
        <begin position="42"/>
        <end position="75"/>
    </location>
</feature>
<dbReference type="HAMAP" id="MF_00922">
    <property type="entry name" value="OM_assembly_BamD"/>
    <property type="match status" value="1"/>
</dbReference>
<sequence>MKRRDTKSLKNTFVLPLVAASLLLVAACSSSSDEDAYVERPAEDFYNMGLNALADNNYDAAVSNFDEVERQHPYSSWAPRAQLMAAYAHYRAQQYDEAILALDRFIQLNPGHPNIDYAYYMKAICYYEQISDVERDQSMTREALDSLEAVVNRFPESAYARDAELKIDLAVDHLAGKHMSIGRYYLRRGEYLAAINRFQTVVRDYQTTTHVPEALHRLVEAYMALGVYDEAQSTAAVLGHNYPGSEWYIDSYALLTGEDLRPERREGSWISGVWDSVF</sequence>
<evidence type="ECO:0000259" key="9">
    <source>
        <dbReference type="Pfam" id="PF13525"/>
    </source>
</evidence>
<comment type="similarity">
    <text evidence="6">Belongs to the BamD family.</text>
</comment>
<dbReference type="Gene3D" id="1.25.40.10">
    <property type="entry name" value="Tetratricopeptide repeat domain"/>
    <property type="match status" value="1"/>
</dbReference>
<dbReference type="CDD" id="cd15830">
    <property type="entry name" value="BamD"/>
    <property type="match status" value="1"/>
</dbReference>
<keyword evidence="2 6" id="KW-0472">Membrane</keyword>
<evidence type="ECO:0000256" key="7">
    <source>
        <dbReference type="PROSITE-ProRule" id="PRU00339"/>
    </source>
</evidence>
<keyword evidence="1 6" id="KW-0732">Signal</keyword>
<dbReference type="PANTHER" id="PTHR37423">
    <property type="entry name" value="SOLUBLE LYTIC MUREIN TRANSGLYCOSYLASE-RELATED"/>
    <property type="match status" value="1"/>
</dbReference>
<feature type="repeat" description="TPR" evidence="7">
    <location>
        <begin position="79"/>
        <end position="112"/>
    </location>
</feature>
<dbReference type="InterPro" id="IPR011990">
    <property type="entry name" value="TPR-like_helical_dom_sf"/>
</dbReference>
<protein>
    <recommendedName>
        <fullName evidence="6">Outer membrane protein assembly factor BamD</fullName>
    </recommendedName>
</protein>
<dbReference type="EMBL" id="JBHSCW010000001">
    <property type="protein sequence ID" value="MFC4350015.1"/>
    <property type="molecule type" value="Genomic_DNA"/>
</dbReference>
<dbReference type="InterPro" id="IPR017689">
    <property type="entry name" value="BamD"/>
</dbReference>
<comment type="caution">
    <text evidence="10">The sequence shown here is derived from an EMBL/GenBank/DDBJ whole genome shotgun (WGS) entry which is preliminary data.</text>
</comment>
<evidence type="ECO:0000256" key="3">
    <source>
        <dbReference type="ARBA" id="ARBA00023139"/>
    </source>
</evidence>
<feature type="domain" description="Outer membrane lipoprotein BamD-like" evidence="9">
    <location>
        <begin position="40"/>
        <end position="234"/>
    </location>
</feature>
<comment type="subcellular location">
    <subcellularLocation>
        <location evidence="6">Cell outer membrane</location>
        <topology evidence="6">Lipid-anchor</topology>
    </subcellularLocation>
</comment>
<comment type="subunit">
    <text evidence="6">Part of the Bam complex.</text>
</comment>
<dbReference type="Pfam" id="PF13525">
    <property type="entry name" value="YfiO"/>
    <property type="match status" value="1"/>
</dbReference>
<dbReference type="SMART" id="SM00028">
    <property type="entry name" value="TPR"/>
    <property type="match status" value="2"/>
</dbReference>
<feature type="chain" id="PRO_5045809729" description="Outer membrane protein assembly factor BamD" evidence="8">
    <location>
        <begin position="27"/>
        <end position="278"/>
    </location>
</feature>
<evidence type="ECO:0000256" key="6">
    <source>
        <dbReference type="HAMAP-Rule" id="MF_00922"/>
    </source>
</evidence>
<evidence type="ECO:0000256" key="2">
    <source>
        <dbReference type="ARBA" id="ARBA00023136"/>
    </source>
</evidence>
<evidence type="ECO:0000256" key="1">
    <source>
        <dbReference type="ARBA" id="ARBA00022729"/>
    </source>
</evidence>
<feature type="signal peptide" evidence="8">
    <location>
        <begin position="1"/>
        <end position="26"/>
    </location>
</feature>
<reference evidence="11" key="1">
    <citation type="journal article" date="2019" name="Int. J. Syst. Evol. Microbiol.">
        <title>The Global Catalogue of Microorganisms (GCM) 10K type strain sequencing project: providing services to taxonomists for standard genome sequencing and annotation.</title>
        <authorList>
            <consortium name="The Broad Institute Genomics Platform"/>
            <consortium name="The Broad Institute Genome Sequencing Center for Infectious Disease"/>
            <person name="Wu L."/>
            <person name="Ma J."/>
        </authorList>
    </citation>
    <scope>NUCLEOTIDE SEQUENCE [LARGE SCALE GENOMIC DNA]</scope>
    <source>
        <strain evidence="11">CECT 8472</strain>
    </source>
</reference>
<dbReference type="PROSITE" id="PS50005">
    <property type="entry name" value="TPR"/>
    <property type="match status" value="2"/>
</dbReference>
<keyword evidence="4 6" id="KW-0998">Cell outer membrane</keyword>
<comment type="function">
    <text evidence="6">Part of the outer membrane protein assembly complex, which is involved in assembly and insertion of beta-barrel proteins into the outer membrane.</text>
</comment>
<evidence type="ECO:0000313" key="11">
    <source>
        <dbReference type="Proteomes" id="UP001595799"/>
    </source>
</evidence>
<dbReference type="PROSITE" id="PS51257">
    <property type="entry name" value="PROKAR_LIPOPROTEIN"/>
    <property type="match status" value="1"/>
</dbReference>
<evidence type="ECO:0000313" key="10">
    <source>
        <dbReference type="EMBL" id="MFC4350015.1"/>
    </source>
</evidence>
<evidence type="ECO:0000256" key="8">
    <source>
        <dbReference type="SAM" id="SignalP"/>
    </source>
</evidence>
<dbReference type="InterPro" id="IPR019734">
    <property type="entry name" value="TPR_rpt"/>
</dbReference>
<dbReference type="NCBIfam" id="TIGR03302">
    <property type="entry name" value="OM_YfiO"/>
    <property type="match status" value="1"/>
</dbReference>
<accession>A0ABV8UFQ9</accession>
<name>A0ABV8UFQ9_9PROT</name>
<keyword evidence="5 6" id="KW-0449">Lipoprotein</keyword>
<dbReference type="RefSeq" id="WP_382420051.1">
    <property type="nucleotide sequence ID" value="NZ_JBHSCW010000001.1"/>
</dbReference>
<evidence type="ECO:0000256" key="4">
    <source>
        <dbReference type="ARBA" id="ARBA00023237"/>
    </source>
</evidence>
<proteinExistence type="inferred from homology"/>
<gene>
    <name evidence="6" type="primary">bamD</name>
    <name evidence="10" type="ORF">ACFOW6_00515</name>
</gene>
<dbReference type="InterPro" id="IPR039565">
    <property type="entry name" value="BamD-like"/>
</dbReference>
<organism evidence="10 11">
    <name type="scientific">Fodinicurvata halophila</name>
    <dbReference type="NCBI Taxonomy" id="1419723"/>
    <lineage>
        <taxon>Bacteria</taxon>
        <taxon>Pseudomonadati</taxon>
        <taxon>Pseudomonadota</taxon>
        <taxon>Alphaproteobacteria</taxon>
        <taxon>Rhodospirillales</taxon>
        <taxon>Rhodovibrionaceae</taxon>
        <taxon>Fodinicurvata</taxon>
    </lineage>
</organism>
<keyword evidence="7" id="KW-0802">TPR repeat</keyword>
<dbReference type="SUPFAM" id="SSF48452">
    <property type="entry name" value="TPR-like"/>
    <property type="match status" value="1"/>
</dbReference>
<keyword evidence="11" id="KW-1185">Reference proteome</keyword>
<dbReference type="PANTHER" id="PTHR37423:SF1">
    <property type="entry name" value="OUTER MEMBRANE PROTEIN ASSEMBLY FACTOR BAMD"/>
    <property type="match status" value="1"/>
</dbReference>
<dbReference type="Proteomes" id="UP001595799">
    <property type="component" value="Unassembled WGS sequence"/>
</dbReference>
<evidence type="ECO:0000256" key="5">
    <source>
        <dbReference type="ARBA" id="ARBA00023288"/>
    </source>
</evidence>